<gene>
    <name evidence="3" type="ORF">EVA_14708</name>
</gene>
<keyword evidence="1" id="KW-0808">Transferase</keyword>
<dbReference type="PANTHER" id="PTHR12215">
    <property type="entry name" value="PHOSPHOPANTETHEINE TRANSFERASE"/>
    <property type="match status" value="1"/>
</dbReference>
<dbReference type="GO" id="GO:0008897">
    <property type="term" value="F:holo-[acyl-carrier-protein] synthase activity"/>
    <property type="evidence" value="ECO:0007669"/>
    <property type="project" value="InterPro"/>
</dbReference>
<evidence type="ECO:0000313" key="3">
    <source>
        <dbReference type="EMBL" id="EJW97189.1"/>
    </source>
</evidence>
<dbReference type="Gene3D" id="3.90.470.20">
    <property type="entry name" value="4'-phosphopantetheinyl transferase domain"/>
    <property type="match status" value="1"/>
</dbReference>
<sequence>MPLYHIYTEDDVRVGVWKADEDEMQLLAGLDHPEWVADTPDVPLDSLSPKRRHERLSVRVLLRELCGEEKRIAYEPSGRPYLADGSAQLSISHTRGYVAVALHPTRPVGVDIEQYGTRVHQVASRFLRADEAATLATGDATYGLLLHWSAKETLFKLLGMEGVDFLQHLQLLPFTLQDAGTCYGCEYRSPAHRRYVLHYVTHADFVLTWGQEAR</sequence>
<dbReference type="PANTHER" id="PTHR12215:SF10">
    <property type="entry name" value="L-AMINOADIPATE-SEMIALDEHYDE DEHYDROGENASE-PHOSPHOPANTETHEINYL TRANSFERASE"/>
    <property type="match status" value="1"/>
</dbReference>
<feature type="domain" description="4'-phosphopantetheinyl transferase" evidence="2">
    <location>
        <begin position="107"/>
        <end position="207"/>
    </location>
</feature>
<dbReference type="InterPro" id="IPR050559">
    <property type="entry name" value="P-Pant_transferase_sf"/>
</dbReference>
<evidence type="ECO:0000259" key="2">
    <source>
        <dbReference type="Pfam" id="PF01648"/>
    </source>
</evidence>
<dbReference type="InterPro" id="IPR037143">
    <property type="entry name" value="4-PPantetheinyl_Trfase_dom_sf"/>
</dbReference>
<evidence type="ECO:0000256" key="1">
    <source>
        <dbReference type="ARBA" id="ARBA00022679"/>
    </source>
</evidence>
<dbReference type="GO" id="GO:0005829">
    <property type="term" value="C:cytosol"/>
    <property type="evidence" value="ECO:0007669"/>
    <property type="project" value="TreeGrafter"/>
</dbReference>
<name>J9GCR9_9ZZZZ</name>
<dbReference type="EMBL" id="AMCI01004895">
    <property type="protein sequence ID" value="EJW97189.1"/>
    <property type="molecule type" value="Genomic_DNA"/>
</dbReference>
<organism evidence="3">
    <name type="scientific">gut metagenome</name>
    <dbReference type="NCBI Taxonomy" id="749906"/>
    <lineage>
        <taxon>unclassified sequences</taxon>
        <taxon>metagenomes</taxon>
        <taxon>organismal metagenomes</taxon>
    </lineage>
</organism>
<proteinExistence type="predicted"/>
<dbReference type="GO" id="GO:0000287">
    <property type="term" value="F:magnesium ion binding"/>
    <property type="evidence" value="ECO:0007669"/>
    <property type="project" value="InterPro"/>
</dbReference>
<protein>
    <submittedName>
        <fullName evidence="3">Siderophore biosynthesis regulatory protein</fullName>
    </submittedName>
</protein>
<dbReference type="SUPFAM" id="SSF56214">
    <property type="entry name" value="4'-phosphopantetheinyl transferase"/>
    <property type="match status" value="2"/>
</dbReference>
<reference evidence="3" key="1">
    <citation type="journal article" date="2012" name="PLoS ONE">
        <title>Gene sets for utilization of primary and secondary nutrition supplies in the distal gut of endangered iberian lynx.</title>
        <authorList>
            <person name="Alcaide M."/>
            <person name="Messina E."/>
            <person name="Richter M."/>
            <person name="Bargiela R."/>
            <person name="Peplies J."/>
            <person name="Huws S.A."/>
            <person name="Newbold C.J."/>
            <person name="Golyshin P.N."/>
            <person name="Simon M.A."/>
            <person name="Lopez G."/>
            <person name="Yakimov M.M."/>
            <person name="Ferrer M."/>
        </authorList>
    </citation>
    <scope>NUCLEOTIDE SEQUENCE</scope>
</reference>
<dbReference type="GO" id="GO:0019878">
    <property type="term" value="P:lysine biosynthetic process via aminoadipic acid"/>
    <property type="evidence" value="ECO:0007669"/>
    <property type="project" value="TreeGrafter"/>
</dbReference>
<dbReference type="Pfam" id="PF01648">
    <property type="entry name" value="ACPS"/>
    <property type="match status" value="1"/>
</dbReference>
<dbReference type="InterPro" id="IPR008278">
    <property type="entry name" value="4-PPantetheinyl_Trfase_dom"/>
</dbReference>
<accession>J9GCR9</accession>
<dbReference type="AlphaFoldDB" id="J9GCR9"/>
<comment type="caution">
    <text evidence="3">The sequence shown here is derived from an EMBL/GenBank/DDBJ whole genome shotgun (WGS) entry which is preliminary data.</text>
</comment>